<sequence>MTKGGGTISNISYYGQGDYIKIPRLGWGVGLSGKTIRTGLCPGGKERVSRLLRLIENGRIDPTLLPFDEVEKAFKIMENKEDGVIKPLVTFE</sequence>
<organism evidence="1 2">
    <name type="scientific">Natranaerobius trueperi</name>
    <dbReference type="NCBI Taxonomy" id="759412"/>
    <lineage>
        <taxon>Bacteria</taxon>
        <taxon>Bacillati</taxon>
        <taxon>Bacillota</taxon>
        <taxon>Clostridia</taxon>
        <taxon>Natranaerobiales</taxon>
        <taxon>Natranaerobiaceae</taxon>
        <taxon>Natranaerobius</taxon>
    </lineage>
</organism>
<evidence type="ECO:0000313" key="2">
    <source>
        <dbReference type="Proteomes" id="UP000214588"/>
    </source>
</evidence>
<dbReference type="RefSeq" id="WP_089024082.1">
    <property type="nucleotide sequence ID" value="NZ_NIQC01000023.1"/>
</dbReference>
<dbReference type="EMBL" id="NIQC01000023">
    <property type="protein sequence ID" value="OWZ83256.1"/>
    <property type="molecule type" value="Genomic_DNA"/>
</dbReference>
<dbReference type="Gene3D" id="3.40.50.720">
    <property type="entry name" value="NAD(P)-binding Rossmann-like Domain"/>
    <property type="match status" value="1"/>
</dbReference>
<protein>
    <recommendedName>
        <fullName evidence="3">Alcohol dehydrogenase-like C-terminal domain-containing protein</fullName>
    </recommendedName>
</protein>
<comment type="caution">
    <text evidence="1">The sequence shown here is derived from an EMBL/GenBank/DDBJ whole genome shotgun (WGS) entry which is preliminary data.</text>
</comment>
<gene>
    <name evidence="1" type="ORF">CDO51_09775</name>
</gene>
<proteinExistence type="predicted"/>
<reference evidence="1 2" key="1">
    <citation type="submission" date="2017-06" db="EMBL/GenBank/DDBJ databases">
        <title>Draft Genome Sequence of Natranaerobius trueperi halophilic, alkalithermophilic bacteria from soda lakes.</title>
        <authorList>
            <person name="Zhao B."/>
        </authorList>
    </citation>
    <scope>NUCLEOTIDE SEQUENCE [LARGE SCALE GENOMIC DNA]</scope>
    <source>
        <strain evidence="1 2">DSM 18760</strain>
    </source>
</reference>
<dbReference type="Gene3D" id="3.90.180.10">
    <property type="entry name" value="Medium-chain alcohol dehydrogenases, catalytic domain"/>
    <property type="match status" value="1"/>
</dbReference>
<keyword evidence="2" id="KW-1185">Reference proteome</keyword>
<dbReference type="OrthoDB" id="9769198at2"/>
<dbReference type="AlphaFoldDB" id="A0A226BW77"/>
<evidence type="ECO:0000313" key="1">
    <source>
        <dbReference type="EMBL" id="OWZ83256.1"/>
    </source>
</evidence>
<accession>A0A226BW77</accession>
<name>A0A226BW77_9FIRM</name>
<evidence type="ECO:0008006" key="3">
    <source>
        <dbReference type="Google" id="ProtNLM"/>
    </source>
</evidence>
<dbReference type="Proteomes" id="UP000214588">
    <property type="component" value="Unassembled WGS sequence"/>
</dbReference>